<dbReference type="EMBL" id="LGRX02035659">
    <property type="protein sequence ID" value="KAK3233640.1"/>
    <property type="molecule type" value="Genomic_DNA"/>
</dbReference>
<evidence type="ECO:0000313" key="2">
    <source>
        <dbReference type="Proteomes" id="UP001190700"/>
    </source>
</evidence>
<reference evidence="1 2" key="1">
    <citation type="journal article" date="2015" name="Genome Biol. Evol.">
        <title>Comparative Genomics of a Bacterivorous Green Alga Reveals Evolutionary Causalities and Consequences of Phago-Mixotrophic Mode of Nutrition.</title>
        <authorList>
            <person name="Burns J.A."/>
            <person name="Paasch A."/>
            <person name="Narechania A."/>
            <person name="Kim E."/>
        </authorList>
    </citation>
    <scope>NUCLEOTIDE SEQUENCE [LARGE SCALE GENOMIC DNA]</scope>
    <source>
        <strain evidence="1 2">PLY_AMNH</strain>
    </source>
</reference>
<gene>
    <name evidence="1" type="ORF">CYMTET_56092</name>
</gene>
<dbReference type="AlphaFoldDB" id="A0AAE0BCU4"/>
<dbReference type="Proteomes" id="UP001190700">
    <property type="component" value="Unassembled WGS sequence"/>
</dbReference>
<keyword evidence="2" id="KW-1185">Reference proteome</keyword>
<organism evidence="1 2">
    <name type="scientific">Cymbomonas tetramitiformis</name>
    <dbReference type="NCBI Taxonomy" id="36881"/>
    <lineage>
        <taxon>Eukaryota</taxon>
        <taxon>Viridiplantae</taxon>
        <taxon>Chlorophyta</taxon>
        <taxon>Pyramimonadophyceae</taxon>
        <taxon>Pyramimonadales</taxon>
        <taxon>Pyramimonadaceae</taxon>
        <taxon>Cymbomonas</taxon>
    </lineage>
</organism>
<name>A0AAE0BCU4_9CHLO</name>
<proteinExistence type="predicted"/>
<sequence>MDPDALRMFHHLTRTVAEVRDHLLAASRRTAPDRSVDLESLRDCVDTCHQIMRGETAEAMEKNHARDCLMLWQFASIPQRDALLWTLRVISRIRDGFHHLDTLTTRVAILDITGVSPSDAQHLRMADILGVLRRARDESRDQILGRCDLVQLWAELRYRVAAPHETLPVSEWEWKMLPTYLHSATPNKLSSYQLVTESFALQN</sequence>
<evidence type="ECO:0000313" key="1">
    <source>
        <dbReference type="EMBL" id="KAK3233640.1"/>
    </source>
</evidence>
<accession>A0AAE0BCU4</accession>
<comment type="caution">
    <text evidence="1">The sequence shown here is derived from an EMBL/GenBank/DDBJ whole genome shotgun (WGS) entry which is preliminary data.</text>
</comment>
<protein>
    <submittedName>
        <fullName evidence="1">Uncharacterized protein</fullName>
    </submittedName>
</protein>